<dbReference type="PANTHER" id="PTHR30548">
    <property type="entry name" value="2-HYDROXYGLUTARYL-COA DEHYDRATASE, D-COMPONENT-RELATED"/>
    <property type="match status" value="1"/>
</dbReference>
<dbReference type="AlphaFoldDB" id="A0A2U1TRQ2"/>
<name>A0A2U1TRQ2_9GAMM</name>
<evidence type="ECO:0000256" key="3">
    <source>
        <dbReference type="ARBA" id="ARBA00023004"/>
    </source>
</evidence>
<organism evidence="5 6">
    <name type="scientific">Brenneria roseae subsp. americana</name>
    <dbReference type="NCBI Taxonomy" id="1508507"/>
    <lineage>
        <taxon>Bacteria</taxon>
        <taxon>Pseudomonadati</taxon>
        <taxon>Pseudomonadota</taxon>
        <taxon>Gammaproteobacteria</taxon>
        <taxon>Enterobacterales</taxon>
        <taxon>Pectobacteriaceae</taxon>
        <taxon>Brenneria</taxon>
    </lineage>
</organism>
<gene>
    <name evidence="5" type="ORF">B4923_12405</name>
</gene>
<evidence type="ECO:0000313" key="6">
    <source>
        <dbReference type="Proteomes" id="UP000245138"/>
    </source>
</evidence>
<keyword evidence="6" id="KW-1185">Reference proteome</keyword>
<dbReference type="GO" id="GO:0046872">
    <property type="term" value="F:metal ion binding"/>
    <property type="evidence" value="ECO:0007669"/>
    <property type="project" value="UniProtKB-KW"/>
</dbReference>
<accession>A0A2U1TRQ2</accession>
<dbReference type="Pfam" id="PF06050">
    <property type="entry name" value="HGD-D"/>
    <property type="match status" value="1"/>
</dbReference>
<evidence type="ECO:0000313" key="5">
    <source>
        <dbReference type="EMBL" id="PWC12090.1"/>
    </source>
</evidence>
<protein>
    <submittedName>
        <fullName evidence="5">2-hydroxyacyl-CoA dehydratase</fullName>
    </submittedName>
</protein>
<evidence type="ECO:0000256" key="1">
    <source>
        <dbReference type="ARBA" id="ARBA00005806"/>
    </source>
</evidence>
<dbReference type="OrthoDB" id="9810278at2"/>
<dbReference type="Proteomes" id="UP000245138">
    <property type="component" value="Unassembled WGS sequence"/>
</dbReference>
<comment type="similarity">
    <text evidence="1">Belongs to the FldB/FldC dehydratase alpha/beta subunit family.</text>
</comment>
<reference evidence="5 6" key="1">
    <citation type="submission" date="2018-04" db="EMBL/GenBank/DDBJ databases">
        <title>Brenneria corticis sp.nov.</title>
        <authorList>
            <person name="Li Y."/>
        </authorList>
    </citation>
    <scope>NUCLEOTIDE SEQUENCE [LARGE SCALE GENOMIC DNA]</scope>
    <source>
        <strain evidence="5 6">LMG 27715</strain>
    </source>
</reference>
<comment type="caution">
    <text evidence="5">The sequence shown here is derived from an EMBL/GenBank/DDBJ whole genome shotgun (WGS) entry which is preliminary data.</text>
</comment>
<dbReference type="EMBL" id="QDKJ01000008">
    <property type="protein sequence ID" value="PWC12090.1"/>
    <property type="molecule type" value="Genomic_DNA"/>
</dbReference>
<dbReference type="RefSeq" id="WP_109054668.1">
    <property type="nucleotide sequence ID" value="NZ_QDKJ01000008.1"/>
</dbReference>
<proteinExistence type="inferred from homology"/>
<sequence>METLARKFELLKSIVDNPAKQLNAFIRNGKKVVGCLPEYTPNEIVYAAGMVPFGLWGAEGREISEAKKYFPPFYCALALSSLEMGLDKALDKLSAVMIPVLCDTLKCLGQNWKAGVPQVPFIQIVHPQNRGTPAGITFLSEQYKKVARQLEQLSGQSISDEALNNAITVFNQHRAVLREFSHTAAQYPRTISPLLRNMVIKSGYFMDTVEHTQIVQDIISLCQKQSPEEWDGHKIVVTGIIADSPSLLQIFADNNMAIVADEVAHESRQFRLDVPEGDSPYTRLAEHIAKLEGCSLLFDPDKKRTKILSDMVRNNNAQGVVYLLTKFCDPEEFDAPIIKKHLDKEGIPSIVIEIDQQTKSYEQARTALQTFADVLSD</sequence>
<dbReference type="Gene3D" id="3.40.50.11900">
    <property type="match status" value="1"/>
</dbReference>
<dbReference type="InterPro" id="IPR010327">
    <property type="entry name" value="FldB/FldC_alpha/beta"/>
</dbReference>
<keyword evidence="3" id="KW-0408">Iron</keyword>
<evidence type="ECO:0000256" key="4">
    <source>
        <dbReference type="ARBA" id="ARBA00023014"/>
    </source>
</evidence>
<dbReference type="GO" id="GO:0051536">
    <property type="term" value="F:iron-sulfur cluster binding"/>
    <property type="evidence" value="ECO:0007669"/>
    <property type="project" value="UniProtKB-KW"/>
</dbReference>
<dbReference type="PANTHER" id="PTHR30548:SF5">
    <property type="entry name" value="SUBUNIT OF OXYGEN-SENSITIVE 2-HYDROXYISOCAPROYL-COA DEHYDRATASE"/>
    <property type="match status" value="1"/>
</dbReference>
<keyword evidence="2" id="KW-0479">Metal-binding</keyword>
<dbReference type="Gene3D" id="3.40.50.11890">
    <property type="match status" value="1"/>
</dbReference>
<evidence type="ECO:0000256" key="2">
    <source>
        <dbReference type="ARBA" id="ARBA00022723"/>
    </source>
</evidence>
<keyword evidence="4" id="KW-0411">Iron-sulfur</keyword>
<dbReference type="Gene3D" id="1.20.1270.370">
    <property type="match status" value="1"/>
</dbReference>